<proteinExistence type="predicted"/>
<feature type="transmembrane region" description="Helical" evidence="1">
    <location>
        <begin position="92"/>
        <end position="118"/>
    </location>
</feature>
<evidence type="ECO:0000313" key="4">
    <source>
        <dbReference type="Proteomes" id="UP000545286"/>
    </source>
</evidence>
<reference evidence="3 4" key="1">
    <citation type="submission" date="2020-08" db="EMBL/GenBank/DDBJ databases">
        <title>Sequencing the genomes of 1000 actinobacteria strains.</title>
        <authorList>
            <person name="Klenk H.-P."/>
        </authorList>
    </citation>
    <scope>NUCLEOTIDE SEQUENCE [LARGE SCALE GENOMIC DNA]</scope>
    <source>
        <strain evidence="3 4">DSM 20419</strain>
    </source>
</reference>
<protein>
    <submittedName>
        <fullName evidence="3">NAD/NADP transhydrogenase beta subunit</fullName>
    </submittedName>
</protein>
<dbReference type="AlphaFoldDB" id="A0A7W4YHR9"/>
<evidence type="ECO:0000259" key="2">
    <source>
        <dbReference type="Pfam" id="PF12089"/>
    </source>
</evidence>
<dbReference type="EMBL" id="JACHWJ010000008">
    <property type="protein sequence ID" value="MBB2959446.1"/>
    <property type="molecule type" value="Genomic_DNA"/>
</dbReference>
<organism evidence="3 4">
    <name type="scientific">Pseudoclavibacter helvolus</name>
    <dbReference type="NCBI Taxonomy" id="255205"/>
    <lineage>
        <taxon>Bacteria</taxon>
        <taxon>Bacillati</taxon>
        <taxon>Actinomycetota</taxon>
        <taxon>Actinomycetes</taxon>
        <taxon>Micrococcales</taxon>
        <taxon>Microbacteriaceae</taxon>
        <taxon>Pseudoclavibacter</taxon>
    </lineage>
</organism>
<dbReference type="Pfam" id="PF12089">
    <property type="entry name" value="DUF3566"/>
    <property type="match status" value="1"/>
</dbReference>
<feature type="transmembrane region" description="Helical" evidence="1">
    <location>
        <begin position="38"/>
        <end position="59"/>
    </location>
</feature>
<keyword evidence="1" id="KW-0472">Membrane</keyword>
<name>A0A7W4YHR9_9MICO</name>
<accession>A0A7W4YHR9</accession>
<evidence type="ECO:0000313" key="3">
    <source>
        <dbReference type="EMBL" id="MBB2959446.1"/>
    </source>
</evidence>
<sequence>MTSVADKLAQKSSKKTASKQVRLRLVHIDFWSVVKFSFLLSICFGIITVVATFLMWTVIENTGVLDSVNSLLNDVSGSAGVGVDDFVTLPQLMLFSLVVALLNLVAGTALGAVAAFLYNLAVKVTGGLVFGFTNS</sequence>
<feature type="domain" description="DUF3566" evidence="2">
    <location>
        <begin position="19"/>
        <end position="133"/>
    </location>
</feature>
<dbReference type="InterPro" id="IPR021949">
    <property type="entry name" value="DUF3566_TM"/>
</dbReference>
<gene>
    <name evidence="3" type="ORF">FHX72_003611</name>
</gene>
<comment type="caution">
    <text evidence="3">The sequence shown here is derived from an EMBL/GenBank/DDBJ whole genome shotgun (WGS) entry which is preliminary data.</text>
</comment>
<dbReference type="Proteomes" id="UP000545286">
    <property type="component" value="Unassembled WGS sequence"/>
</dbReference>
<evidence type="ECO:0000256" key="1">
    <source>
        <dbReference type="SAM" id="Phobius"/>
    </source>
</evidence>
<keyword evidence="4" id="KW-1185">Reference proteome</keyword>
<keyword evidence="1" id="KW-1133">Transmembrane helix</keyword>
<dbReference type="RefSeq" id="WP_068484146.1">
    <property type="nucleotide sequence ID" value="NZ_CZJS01000182.1"/>
</dbReference>
<keyword evidence="1" id="KW-0812">Transmembrane</keyword>